<evidence type="ECO:0000256" key="3">
    <source>
        <dbReference type="ARBA" id="ARBA00012228"/>
    </source>
</evidence>
<comment type="function">
    <text evidence="10">Catalyzes the epimerization of the S- and R-forms of NAD(P)HX, a damaged form of NAD(P)H that is a result of enzymatic or heat-dependent hydration. This is a prerequisite for the S-specific NAD(P)H-hydrate dehydratase to allow the repair of both epimers of NAD(P)HX.</text>
</comment>
<dbReference type="Proteomes" id="UP001141327">
    <property type="component" value="Unassembled WGS sequence"/>
</dbReference>
<evidence type="ECO:0000259" key="11">
    <source>
        <dbReference type="PROSITE" id="PS51385"/>
    </source>
</evidence>
<proteinExistence type="inferred from homology"/>
<feature type="binding site" evidence="10">
    <location>
        <position position="163"/>
    </location>
    <ligand>
        <name>K(+)</name>
        <dbReference type="ChEBI" id="CHEBI:29103"/>
    </ligand>
</feature>
<feature type="binding site" evidence="10">
    <location>
        <position position="58"/>
    </location>
    <ligand>
        <name>K(+)</name>
        <dbReference type="ChEBI" id="CHEBI:29103"/>
    </ligand>
</feature>
<organism evidence="12 13">
    <name type="scientific">Paratrimastix pyriformis</name>
    <dbReference type="NCBI Taxonomy" id="342808"/>
    <lineage>
        <taxon>Eukaryota</taxon>
        <taxon>Metamonada</taxon>
        <taxon>Preaxostyla</taxon>
        <taxon>Paratrimastigidae</taxon>
        <taxon>Paratrimastix</taxon>
    </lineage>
</organism>
<evidence type="ECO:0000256" key="5">
    <source>
        <dbReference type="ARBA" id="ARBA00022741"/>
    </source>
</evidence>
<dbReference type="SUPFAM" id="SSF64153">
    <property type="entry name" value="YjeF N-terminal domain-like"/>
    <property type="match status" value="1"/>
</dbReference>
<dbReference type="PANTHER" id="PTHR13232">
    <property type="entry name" value="NAD(P)H-HYDRATE EPIMERASE"/>
    <property type="match status" value="1"/>
</dbReference>
<dbReference type="PROSITE" id="PS51385">
    <property type="entry name" value="YJEF_N"/>
    <property type="match status" value="1"/>
</dbReference>
<feature type="binding site" evidence="10">
    <location>
        <begin position="131"/>
        <end position="137"/>
    </location>
    <ligand>
        <name>(6S)-NADPHX</name>
        <dbReference type="ChEBI" id="CHEBI:64076"/>
    </ligand>
</feature>
<dbReference type="PANTHER" id="PTHR13232:SF10">
    <property type="entry name" value="NAD(P)H-HYDRATE EPIMERASE"/>
    <property type="match status" value="1"/>
</dbReference>
<feature type="binding site" evidence="10">
    <location>
        <position position="160"/>
    </location>
    <ligand>
        <name>(6S)-NADPHX</name>
        <dbReference type="ChEBI" id="CHEBI:64076"/>
    </ligand>
</feature>
<sequence length="232" mass="25389">MKYLNQTEAINLDQYLFSPECGFSVDQLMELAGHSVAWVVNRHYAGLKTLVVCGPGNNGGDGFVCARHLHFWGHDVTVLAPKEGKGALLEGLRQQMRIMGIPVLATYPEEFQGNPAGFLAQFGVIVDGIFGFSFKPPMRDPFASIIRDLRQCGVPLVSIDIPSGEDVERGNVTGEALQPAVLVSLSAPKLCARNYHGIHYLGGRFIPRCVQERFQLELPPFPSSDPAVRLPS</sequence>
<evidence type="ECO:0000256" key="4">
    <source>
        <dbReference type="ARBA" id="ARBA00022723"/>
    </source>
</evidence>
<accession>A0ABQ8U4B2</accession>
<protein>
    <recommendedName>
        <fullName evidence="3 10">NAD(P)H-hydrate epimerase</fullName>
        <ecNumber evidence="3 10">5.1.99.6</ecNumber>
    </recommendedName>
    <alternativeName>
        <fullName evidence="10">NAD(P)HX epimerase</fullName>
    </alternativeName>
</protein>
<comment type="catalytic activity">
    <reaction evidence="1 10">
        <text>(6R)-NADHX = (6S)-NADHX</text>
        <dbReference type="Rhea" id="RHEA:32215"/>
        <dbReference type="ChEBI" id="CHEBI:64074"/>
        <dbReference type="ChEBI" id="CHEBI:64075"/>
        <dbReference type="EC" id="5.1.99.6"/>
    </reaction>
</comment>
<dbReference type="EC" id="5.1.99.6" evidence="3 10"/>
<comment type="caution">
    <text evidence="12">The sequence shown here is derived from an EMBL/GenBank/DDBJ whole genome shotgun (WGS) entry which is preliminary data.</text>
</comment>
<evidence type="ECO:0000256" key="6">
    <source>
        <dbReference type="ARBA" id="ARBA00022857"/>
    </source>
</evidence>
<keyword evidence="13" id="KW-1185">Reference proteome</keyword>
<dbReference type="Gene3D" id="3.40.50.10260">
    <property type="entry name" value="YjeF N-terminal domain"/>
    <property type="match status" value="1"/>
</dbReference>
<evidence type="ECO:0000256" key="9">
    <source>
        <dbReference type="ARBA" id="ARBA00023235"/>
    </source>
</evidence>
<keyword evidence="7 10" id="KW-0630">Potassium</keyword>
<evidence type="ECO:0000313" key="12">
    <source>
        <dbReference type="EMBL" id="KAJ4453142.1"/>
    </source>
</evidence>
<comment type="cofactor">
    <cofactor evidence="10">
        <name>K(+)</name>
        <dbReference type="ChEBI" id="CHEBI:29103"/>
    </cofactor>
    <text evidence="10">Binds 1 potassium ion per subunit.</text>
</comment>
<keyword evidence="9 10" id="KW-0413">Isomerase</keyword>
<keyword evidence="5 10" id="KW-0547">Nucleotide-binding</keyword>
<comment type="caution">
    <text evidence="10">Lacks conserved residue(s) required for the propagation of feature annotation.</text>
</comment>
<evidence type="ECO:0000256" key="10">
    <source>
        <dbReference type="HAMAP-Rule" id="MF_03159"/>
    </source>
</evidence>
<name>A0ABQ8U4B2_9EUKA</name>
<evidence type="ECO:0000256" key="7">
    <source>
        <dbReference type="ARBA" id="ARBA00022958"/>
    </source>
</evidence>
<dbReference type="Pfam" id="PF03853">
    <property type="entry name" value="YjeF_N"/>
    <property type="match status" value="1"/>
</dbReference>
<evidence type="ECO:0000256" key="2">
    <source>
        <dbReference type="ARBA" id="ARBA00000909"/>
    </source>
</evidence>
<evidence type="ECO:0000256" key="8">
    <source>
        <dbReference type="ARBA" id="ARBA00023027"/>
    </source>
</evidence>
<dbReference type="NCBIfam" id="TIGR00197">
    <property type="entry name" value="yjeF_nterm"/>
    <property type="match status" value="1"/>
</dbReference>
<evidence type="ECO:0000256" key="1">
    <source>
        <dbReference type="ARBA" id="ARBA00000013"/>
    </source>
</evidence>
<dbReference type="InterPro" id="IPR004443">
    <property type="entry name" value="YjeF_N_dom"/>
</dbReference>
<comment type="catalytic activity">
    <reaction evidence="2 10">
        <text>(6R)-NADPHX = (6S)-NADPHX</text>
        <dbReference type="Rhea" id="RHEA:32227"/>
        <dbReference type="ChEBI" id="CHEBI:64076"/>
        <dbReference type="ChEBI" id="CHEBI:64077"/>
        <dbReference type="EC" id="5.1.99.6"/>
    </reaction>
</comment>
<dbReference type="InterPro" id="IPR036652">
    <property type="entry name" value="YjeF_N_dom_sf"/>
</dbReference>
<reference evidence="12" key="1">
    <citation type="journal article" date="2022" name="bioRxiv">
        <title>Genomics of Preaxostyla Flagellates Illuminates Evolutionary Transitions and the Path Towards Mitochondrial Loss.</title>
        <authorList>
            <person name="Novak L.V.F."/>
            <person name="Treitli S.C."/>
            <person name="Pyrih J."/>
            <person name="Halakuc P."/>
            <person name="Pipaliya S.V."/>
            <person name="Vacek V."/>
            <person name="Brzon O."/>
            <person name="Soukal P."/>
            <person name="Eme L."/>
            <person name="Dacks J.B."/>
            <person name="Karnkowska A."/>
            <person name="Elias M."/>
            <person name="Hampl V."/>
        </authorList>
    </citation>
    <scope>NUCLEOTIDE SEQUENCE</scope>
    <source>
        <strain evidence="12">RCP-MX</strain>
    </source>
</reference>
<dbReference type="HAMAP" id="MF_01966">
    <property type="entry name" value="NADHX_epimerase"/>
    <property type="match status" value="1"/>
</dbReference>
<feature type="domain" description="YjeF N-terminal" evidence="11">
    <location>
        <begin position="9"/>
        <end position="218"/>
    </location>
</feature>
<dbReference type="InterPro" id="IPR032976">
    <property type="entry name" value="YJEFN_prot_NAXE-like"/>
</dbReference>
<keyword evidence="4 10" id="KW-0479">Metal-binding</keyword>
<feature type="binding site" evidence="10">
    <location>
        <begin position="57"/>
        <end position="61"/>
    </location>
    <ligand>
        <name>(6S)-NADPHX</name>
        <dbReference type="ChEBI" id="CHEBI:64076"/>
    </ligand>
</feature>
<gene>
    <name evidence="12" type="ORF">PAPYR_12482</name>
</gene>
<dbReference type="EMBL" id="JAPMOS010000309">
    <property type="protein sequence ID" value="KAJ4453142.1"/>
    <property type="molecule type" value="Genomic_DNA"/>
</dbReference>
<keyword evidence="8 10" id="KW-0520">NAD</keyword>
<comment type="similarity">
    <text evidence="10">Belongs to the NnrE/AIBP family.</text>
</comment>
<keyword evidence="6" id="KW-0521">NADP</keyword>
<feature type="binding site" evidence="10">
    <location>
        <position position="127"/>
    </location>
    <ligand>
        <name>K(+)</name>
        <dbReference type="ChEBI" id="CHEBI:29103"/>
    </ligand>
</feature>
<evidence type="ECO:0000313" key="13">
    <source>
        <dbReference type="Proteomes" id="UP001141327"/>
    </source>
</evidence>